<name>A0A8S3XCY4_PARAO</name>
<feature type="compositionally biased region" description="Low complexity" evidence="1">
    <location>
        <begin position="82"/>
        <end position="92"/>
    </location>
</feature>
<protein>
    <submittedName>
        <fullName evidence="2">(apollo) hypothetical protein</fullName>
    </submittedName>
</protein>
<gene>
    <name evidence="2" type="ORF">PAPOLLO_LOCUS15860</name>
</gene>
<dbReference type="EMBL" id="CAJQZP010001037">
    <property type="protein sequence ID" value="CAG5012786.1"/>
    <property type="molecule type" value="Genomic_DNA"/>
</dbReference>
<keyword evidence="3" id="KW-1185">Reference proteome</keyword>
<evidence type="ECO:0000256" key="1">
    <source>
        <dbReference type="SAM" id="MobiDB-lite"/>
    </source>
</evidence>
<evidence type="ECO:0000313" key="2">
    <source>
        <dbReference type="EMBL" id="CAG5012786.1"/>
    </source>
</evidence>
<feature type="region of interest" description="Disordered" evidence="1">
    <location>
        <begin position="61"/>
        <end position="108"/>
    </location>
</feature>
<evidence type="ECO:0000313" key="3">
    <source>
        <dbReference type="Proteomes" id="UP000691718"/>
    </source>
</evidence>
<accession>A0A8S3XCY4</accession>
<proteinExistence type="predicted"/>
<comment type="caution">
    <text evidence="2">The sequence shown here is derived from an EMBL/GenBank/DDBJ whole genome shotgun (WGS) entry which is preliminary data.</text>
</comment>
<dbReference type="Proteomes" id="UP000691718">
    <property type="component" value="Unassembled WGS sequence"/>
</dbReference>
<dbReference type="AlphaFoldDB" id="A0A8S3XCY4"/>
<reference evidence="2" key="1">
    <citation type="submission" date="2021-04" db="EMBL/GenBank/DDBJ databases">
        <authorList>
            <person name="Tunstrom K."/>
        </authorList>
    </citation>
    <scope>NUCLEOTIDE SEQUENCE</scope>
</reference>
<sequence>MSRDEQIEEFLFDYAESEDGFDGDDDSIADPDFVPDLEVPMDTDDFEEVDRVNIDTIIENIENSSSTSQPLTPSETFPHPGPSSRPESSGRSQANQKLNLRWKKRTSS</sequence>
<organism evidence="2 3">
    <name type="scientific">Parnassius apollo</name>
    <name type="common">Apollo butterfly</name>
    <name type="synonym">Papilio apollo</name>
    <dbReference type="NCBI Taxonomy" id="110799"/>
    <lineage>
        <taxon>Eukaryota</taxon>
        <taxon>Metazoa</taxon>
        <taxon>Ecdysozoa</taxon>
        <taxon>Arthropoda</taxon>
        <taxon>Hexapoda</taxon>
        <taxon>Insecta</taxon>
        <taxon>Pterygota</taxon>
        <taxon>Neoptera</taxon>
        <taxon>Endopterygota</taxon>
        <taxon>Lepidoptera</taxon>
        <taxon>Glossata</taxon>
        <taxon>Ditrysia</taxon>
        <taxon>Papilionoidea</taxon>
        <taxon>Papilionidae</taxon>
        <taxon>Parnassiinae</taxon>
        <taxon>Parnassini</taxon>
        <taxon>Parnassius</taxon>
        <taxon>Parnassius</taxon>
    </lineage>
</organism>